<dbReference type="InterPro" id="IPR002178">
    <property type="entry name" value="PTS_EIIA_type-2_dom"/>
</dbReference>
<dbReference type="PANTHER" id="PTHR47738:SF1">
    <property type="entry name" value="NITROGEN REGULATORY PROTEIN"/>
    <property type="match status" value="1"/>
</dbReference>
<evidence type="ECO:0000313" key="3">
    <source>
        <dbReference type="Proteomes" id="UP001332931"/>
    </source>
</evidence>
<evidence type="ECO:0000313" key="2">
    <source>
        <dbReference type="EMBL" id="MEE6147144.1"/>
    </source>
</evidence>
<dbReference type="PROSITE" id="PS51094">
    <property type="entry name" value="PTS_EIIA_TYPE_2"/>
    <property type="match status" value="1"/>
</dbReference>
<keyword evidence="2" id="KW-0762">Sugar transport</keyword>
<gene>
    <name evidence="2" type="ORF">VXJ25_03925</name>
</gene>
<dbReference type="SUPFAM" id="SSF55804">
    <property type="entry name" value="Phoshotransferase/anion transport protein"/>
    <property type="match status" value="1"/>
</dbReference>
<dbReference type="Gene3D" id="3.40.930.10">
    <property type="entry name" value="Mannitol-specific EII, Chain A"/>
    <property type="match status" value="1"/>
</dbReference>
<keyword evidence="2" id="KW-0813">Transport</keyword>
<accession>A0ABU7R957</accession>
<dbReference type="Pfam" id="PF00359">
    <property type="entry name" value="PTS_EIIA_2"/>
    <property type="match status" value="1"/>
</dbReference>
<dbReference type="InterPro" id="IPR016152">
    <property type="entry name" value="PTrfase/Anion_transptr"/>
</dbReference>
<reference evidence="2 3" key="1">
    <citation type="submission" date="2024-01" db="EMBL/GenBank/DDBJ databases">
        <title>Description of Olsenella sp. nov., isolated from pig feces.</title>
        <authorList>
            <person name="Chang Y.-H."/>
        </authorList>
    </citation>
    <scope>NUCLEOTIDE SEQUENCE [LARGE SCALE GENOMIC DNA]</scope>
    <source>
        <strain evidence="2 3">YH-ols2223</strain>
    </source>
</reference>
<sequence>MADLVSKEDVFFDNPSKTVDAVLEFLSDKAVELGVASDREAVLASFREREAQGSTGMVGGFALPHAKSAAIERTSVMVVKFSGEVDWKSMDGEPIKAAIAIFTPTDPQGGVHLAVLAKIASMLMQPDFCSTILGSDDAEAIADAINERLAD</sequence>
<proteinExistence type="predicted"/>
<protein>
    <submittedName>
        <fullName evidence="2">PTS sugar transporter subunit IIA</fullName>
    </submittedName>
</protein>
<feature type="domain" description="PTS EIIA type-2" evidence="1">
    <location>
        <begin position="3"/>
        <end position="148"/>
    </location>
</feature>
<dbReference type="CDD" id="cd00211">
    <property type="entry name" value="PTS_IIA_fru"/>
    <property type="match status" value="1"/>
</dbReference>
<dbReference type="Proteomes" id="UP001332931">
    <property type="component" value="Unassembled WGS sequence"/>
</dbReference>
<comment type="caution">
    <text evidence="2">The sequence shown here is derived from an EMBL/GenBank/DDBJ whole genome shotgun (WGS) entry which is preliminary data.</text>
</comment>
<evidence type="ECO:0000259" key="1">
    <source>
        <dbReference type="PROSITE" id="PS51094"/>
    </source>
</evidence>
<dbReference type="PANTHER" id="PTHR47738">
    <property type="entry name" value="PTS SYSTEM FRUCTOSE-LIKE EIIA COMPONENT-RELATED"/>
    <property type="match status" value="1"/>
</dbReference>
<dbReference type="InterPro" id="IPR051541">
    <property type="entry name" value="PTS_SugarTrans_NitroReg"/>
</dbReference>
<organism evidence="2 3">
    <name type="scientific">Olsenella absiana</name>
    <dbReference type="NCBI Taxonomy" id="3115222"/>
    <lineage>
        <taxon>Bacteria</taxon>
        <taxon>Bacillati</taxon>
        <taxon>Actinomycetota</taxon>
        <taxon>Coriobacteriia</taxon>
        <taxon>Coriobacteriales</taxon>
        <taxon>Atopobiaceae</taxon>
        <taxon>Olsenella</taxon>
    </lineage>
</organism>
<keyword evidence="3" id="KW-1185">Reference proteome</keyword>
<dbReference type="RefSeq" id="WP_330957911.1">
    <property type="nucleotide sequence ID" value="NZ_JAZGJQ010000003.1"/>
</dbReference>
<name>A0ABU7R957_9ACTN</name>
<dbReference type="EMBL" id="JAZGJQ010000003">
    <property type="protein sequence ID" value="MEE6147144.1"/>
    <property type="molecule type" value="Genomic_DNA"/>
</dbReference>